<keyword evidence="3" id="KW-1185">Reference proteome</keyword>
<dbReference type="Pfam" id="PF01656">
    <property type="entry name" value="CbiA"/>
    <property type="match status" value="1"/>
</dbReference>
<evidence type="ECO:0000313" key="2">
    <source>
        <dbReference type="EMBL" id="GAA4331882.1"/>
    </source>
</evidence>
<dbReference type="InterPro" id="IPR027417">
    <property type="entry name" value="P-loop_NTPase"/>
</dbReference>
<dbReference type="Proteomes" id="UP001500582">
    <property type="component" value="Unassembled WGS sequence"/>
</dbReference>
<sequence>MTTPFTDQNAGVKESIDKFIVDMMVLIGSQKGGAGKSTLAMLLANYLAGNRSQRVALLDLDPQHAIDMIAKKAKVLENEPPYQVWPVDIENFDFVLKRIHQLPVEMIIVDMPAEMINERLRAIIQQAQVIICPFNYDLLTLQPTIQYALLVGKINTNIKQLFIPNRIKSNVTYDTRTDIENILKRLGIVVPALADRIAFQRINTQHTPSTLIPVVNPVLDLIYECYLRK</sequence>
<dbReference type="CDD" id="cd02042">
    <property type="entry name" value="ParAB_family"/>
    <property type="match status" value="1"/>
</dbReference>
<gene>
    <name evidence="2" type="ORF">GCM10023149_37920</name>
</gene>
<dbReference type="SUPFAM" id="SSF52540">
    <property type="entry name" value="P-loop containing nucleoside triphosphate hydrolases"/>
    <property type="match status" value="1"/>
</dbReference>
<dbReference type="EMBL" id="BAABFT010000011">
    <property type="protein sequence ID" value="GAA4331882.1"/>
    <property type="molecule type" value="Genomic_DNA"/>
</dbReference>
<comment type="caution">
    <text evidence="2">The sequence shown here is derived from an EMBL/GenBank/DDBJ whole genome shotgun (WGS) entry which is preliminary data.</text>
</comment>
<reference evidence="3" key="1">
    <citation type="journal article" date="2019" name="Int. J. Syst. Evol. Microbiol.">
        <title>The Global Catalogue of Microorganisms (GCM) 10K type strain sequencing project: providing services to taxonomists for standard genome sequencing and annotation.</title>
        <authorList>
            <consortium name="The Broad Institute Genomics Platform"/>
            <consortium name="The Broad Institute Genome Sequencing Center for Infectious Disease"/>
            <person name="Wu L."/>
            <person name="Ma J."/>
        </authorList>
    </citation>
    <scope>NUCLEOTIDE SEQUENCE [LARGE SCALE GENOMIC DNA]</scope>
    <source>
        <strain evidence="3">JCM 17705</strain>
    </source>
</reference>
<dbReference type="PANTHER" id="PTHR13696">
    <property type="entry name" value="P-LOOP CONTAINING NUCLEOSIDE TRIPHOSPHATE HYDROLASE"/>
    <property type="match status" value="1"/>
</dbReference>
<evidence type="ECO:0000259" key="1">
    <source>
        <dbReference type="Pfam" id="PF01656"/>
    </source>
</evidence>
<accession>A0ABP8GZ46</accession>
<organism evidence="2 3">
    <name type="scientific">Mucilaginibacter gynuensis</name>
    <dbReference type="NCBI Taxonomy" id="1302236"/>
    <lineage>
        <taxon>Bacteria</taxon>
        <taxon>Pseudomonadati</taxon>
        <taxon>Bacteroidota</taxon>
        <taxon>Sphingobacteriia</taxon>
        <taxon>Sphingobacteriales</taxon>
        <taxon>Sphingobacteriaceae</taxon>
        <taxon>Mucilaginibacter</taxon>
    </lineage>
</organism>
<dbReference type="InterPro" id="IPR050678">
    <property type="entry name" value="DNA_Partitioning_ATPase"/>
</dbReference>
<dbReference type="InterPro" id="IPR002586">
    <property type="entry name" value="CobQ/CobB/MinD/ParA_Nub-bd_dom"/>
</dbReference>
<dbReference type="Gene3D" id="3.40.50.300">
    <property type="entry name" value="P-loop containing nucleotide triphosphate hydrolases"/>
    <property type="match status" value="1"/>
</dbReference>
<dbReference type="PANTHER" id="PTHR13696:SF96">
    <property type="entry name" value="COBQ_COBB_MIND_PARA NUCLEOTIDE BINDING DOMAIN-CONTAINING PROTEIN"/>
    <property type="match status" value="1"/>
</dbReference>
<evidence type="ECO:0000313" key="3">
    <source>
        <dbReference type="Proteomes" id="UP001500582"/>
    </source>
</evidence>
<name>A0ABP8GZ46_9SPHI</name>
<protein>
    <submittedName>
        <fullName evidence="2">ParA family protein</fullName>
    </submittedName>
</protein>
<proteinExistence type="predicted"/>
<feature type="domain" description="CobQ/CobB/MinD/ParA nucleotide binding" evidence="1">
    <location>
        <begin position="26"/>
        <end position="184"/>
    </location>
</feature>